<dbReference type="InterPro" id="IPR014001">
    <property type="entry name" value="Helicase_ATP-bd"/>
</dbReference>
<dbReference type="CDD" id="cd00268">
    <property type="entry name" value="DEADc"/>
    <property type="match status" value="1"/>
</dbReference>
<keyword evidence="1" id="KW-0547">Nucleotide-binding</keyword>
<dbReference type="InterPro" id="IPR011545">
    <property type="entry name" value="DEAD/DEAH_box_helicase_dom"/>
</dbReference>
<organism evidence="11 12">
    <name type="scientific">Subtercola frigoramans</name>
    <dbReference type="NCBI Taxonomy" id="120298"/>
    <lineage>
        <taxon>Bacteria</taxon>
        <taxon>Bacillati</taxon>
        <taxon>Actinomycetota</taxon>
        <taxon>Actinomycetes</taxon>
        <taxon>Micrococcales</taxon>
        <taxon>Microbacteriaceae</taxon>
        <taxon>Subtercola</taxon>
    </lineage>
</organism>
<keyword evidence="12" id="KW-1185">Reference proteome</keyword>
<evidence type="ECO:0000259" key="9">
    <source>
        <dbReference type="PROSITE" id="PS51194"/>
    </source>
</evidence>
<feature type="compositionally biased region" description="Basic and acidic residues" evidence="7">
    <location>
        <begin position="268"/>
        <end position="277"/>
    </location>
</feature>
<dbReference type="Pfam" id="PF00271">
    <property type="entry name" value="Helicase_C"/>
    <property type="match status" value="1"/>
</dbReference>
<evidence type="ECO:0000256" key="5">
    <source>
        <dbReference type="ARBA" id="ARBA00038437"/>
    </source>
</evidence>
<dbReference type="SMART" id="SM00490">
    <property type="entry name" value="HELICc"/>
    <property type="match status" value="1"/>
</dbReference>
<evidence type="ECO:0000259" key="10">
    <source>
        <dbReference type="PROSITE" id="PS51195"/>
    </source>
</evidence>
<dbReference type="InterPro" id="IPR001650">
    <property type="entry name" value="Helicase_C-like"/>
</dbReference>
<name>A0ABS2L8T6_9MICO</name>
<keyword evidence="2" id="KW-0378">Hydrolase</keyword>
<comment type="similarity">
    <text evidence="5">Belongs to the DEAD box helicase family.</text>
</comment>
<dbReference type="PROSITE" id="PS51195">
    <property type="entry name" value="Q_MOTIF"/>
    <property type="match status" value="1"/>
</dbReference>
<dbReference type="InterPro" id="IPR050079">
    <property type="entry name" value="DEAD_box_RNA_helicase"/>
</dbReference>
<dbReference type="PANTHER" id="PTHR47959:SF13">
    <property type="entry name" value="ATP-DEPENDENT RNA HELICASE RHLE"/>
    <property type="match status" value="1"/>
</dbReference>
<accession>A0ABS2L8T6</accession>
<evidence type="ECO:0000313" key="11">
    <source>
        <dbReference type="EMBL" id="MBM7473507.1"/>
    </source>
</evidence>
<dbReference type="SUPFAM" id="SSF52540">
    <property type="entry name" value="P-loop containing nucleoside triphosphate hydrolases"/>
    <property type="match status" value="1"/>
</dbReference>
<evidence type="ECO:0000256" key="1">
    <source>
        <dbReference type="ARBA" id="ARBA00022741"/>
    </source>
</evidence>
<keyword evidence="4" id="KW-0067">ATP-binding</keyword>
<feature type="compositionally biased region" description="Basic and acidic residues" evidence="7">
    <location>
        <begin position="224"/>
        <end position="238"/>
    </location>
</feature>
<proteinExistence type="inferred from homology"/>
<feature type="compositionally biased region" description="Low complexity" evidence="7">
    <location>
        <begin position="213"/>
        <end position="223"/>
    </location>
</feature>
<reference evidence="11 12" key="1">
    <citation type="submission" date="2021-01" db="EMBL/GenBank/DDBJ databases">
        <title>Sequencing the genomes of 1000 actinobacteria strains.</title>
        <authorList>
            <person name="Klenk H.-P."/>
        </authorList>
    </citation>
    <scope>NUCLEOTIDE SEQUENCE [LARGE SCALE GENOMIC DNA]</scope>
    <source>
        <strain evidence="11 12">DSM 13057</strain>
    </source>
</reference>
<feature type="compositionally biased region" description="Basic and acidic residues" evidence="7">
    <location>
        <begin position="82"/>
        <end position="95"/>
    </location>
</feature>
<feature type="short sequence motif" description="Q motif" evidence="6">
    <location>
        <begin position="423"/>
        <end position="451"/>
    </location>
</feature>
<evidence type="ECO:0000256" key="2">
    <source>
        <dbReference type="ARBA" id="ARBA00022801"/>
    </source>
</evidence>
<comment type="caution">
    <text evidence="11">The sequence shown here is derived from an EMBL/GenBank/DDBJ whole genome shotgun (WGS) entry which is preliminary data.</text>
</comment>
<dbReference type="CDD" id="cd18787">
    <property type="entry name" value="SF2_C_DEAD"/>
    <property type="match status" value="1"/>
</dbReference>
<feature type="compositionally biased region" description="Basic and acidic residues" evidence="7">
    <location>
        <begin position="286"/>
        <end position="384"/>
    </location>
</feature>
<evidence type="ECO:0000256" key="7">
    <source>
        <dbReference type="SAM" id="MobiDB-lite"/>
    </source>
</evidence>
<dbReference type="InterPro" id="IPR044742">
    <property type="entry name" value="DEAD/DEAH_RhlB"/>
</dbReference>
<dbReference type="Pfam" id="PF00270">
    <property type="entry name" value="DEAD"/>
    <property type="match status" value="1"/>
</dbReference>
<gene>
    <name evidence="11" type="ORF">JOE66_003141</name>
</gene>
<dbReference type="InterPro" id="IPR014014">
    <property type="entry name" value="RNA_helicase_DEAD_Q_motif"/>
</dbReference>
<feature type="region of interest" description="Disordered" evidence="7">
    <location>
        <begin position="1"/>
        <end position="390"/>
    </location>
</feature>
<keyword evidence="3 11" id="KW-0347">Helicase</keyword>
<sequence length="810" mass="87133">MPDYSKKPATGGNKYSKSPGTGGSSAGARSAGHRGYKPAEAGAPKKARWNADERATRGAAPTNRGERPNWEPRAATPTRESNYSDRGARSERPAYGDRGASTGRPSYGDRNASGAGRTERPSYGDRPARSNDRPSYGDRNSSSDRGASTGRPSYGDRGASTGRPSYGDRNSSSDRGASTGRPSYGDRGASTGRPSYGDRNASGASRSERPSYGDRSSSSSERPSYGDRPARSNDRPSYGDRNSSSDRGASTGRPSYGDRGASSGRPSYGDRPERTSSDRPSYGDRGAARTERPSYGDRPARTERPSYGDRPARTERPAYGDRPERTSSERPSYGDRPARTERPSYADRPARTSSDRPARSFDDRRDSNTDRASRGSDFYPKRENNGYSDGAGTAAAARFGAQDDVVLERLEAEVTTASDVVDKTFGDLGLGDNITRQLAAMGAPSPFPIQAATIPDVLAGKDVLGRGKTGSGKTIAFGAPLVERLMENEGAKGRKPGRLPRALILAPTRELAMQIDRTVQPIARSVGLFTTPIFGGVPQYKQVSALQRGTDIIIATPGRLEDLVEQGRLDLSQVKIVVLDEADHMCDLGFLEPVQRILRLTSPKSQKLLFSATLDKGVAQLVNEFLVEPAVHEVAGEDQASSTIDHRVLLIEQRDKRAIIEQLASGEGKTLIFARTRAFAEELADQLDGAGIPSTSLHGDLNQARRTRNLQLLTSGRVNVLVATDVAARGIHVDDINLVIQADAPDEYKTYLHRSGRTGRAGKQGTVVTLISKSRRRRMDELLGRADIEATMVPAAPGDRLIDDLQSAGV</sequence>
<evidence type="ECO:0000256" key="6">
    <source>
        <dbReference type="PROSITE-ProRule" id="PRU00552"/>
    </source>
</evidence>
<protein>
    <submittedName>
        <fullName evidence="11">Superfamily II DNA/RNA helicase</fullName>
    </submittedName>
</protein>
<dbReference type="GO" id="GO:0004386">
    <property type="term" value="F:helicase activity"/>
    <property type="evidence" value="ECO:0007669"/>
    <property type="project" value="UniProtKB-KW"/>
</dbReference>
<dbReference type="PANTHER" id="PTHR47959">
    <property type="entry name" value="ATP-DEPENDENT RNA HELICASE RHLE-RELATED"/>
    <property type="match status" value="1"/>
</dbReference>
<feature type="compositionally biased region" description="Basic and acidic residues" evidence="7">
    <location>
        <begin position="117"/>
        <end position="136"/>
    </location>
</feature>
<dbReference type="SMART" id="SM00487">
    <property type="entry name" value="DEXDc"/>
    <property type="match status" value="1"/>
</dbReference>
<evidence type="ECO:0000256" key="4">
    <source>
        <dbReference type="ARBA" id="ARBA00022840"/>
    </source>
</evidence>
<dbReference type="InterPro" id="IPR027417">
    <property type="entry name" value="P-loop_NTPase"/>
</dbReference>
<evidence type="ECO:0000256" key="3">
    <source>
        <dbReference type="ARBA" id="ARBA00022806"/>
    </source>
</evidence>
<evidence type="ECO:0000313" key="12">
    <source>
        <dbReference type="Proteomes" id="UP000776164"/>
    </source>
</evidence>
<dbReference type="RefSeq" id="WP_205111036.1">
    <property type="nucleotide sequence ID" value="NZ_BAAAHT010000001.1"/>
</dbReference>
<feature type="domain" description="DEAD-box RNA helicase Q" evidence="10">
    <location>
        <begin position="423"/>
        <end position="451"/>
    </location>
</feature>
<dbReference type="Proteomes" id="UP000776164">
    <property type="component" value="Unassembled WGS sequence"/>
</dbReference>
<dbReference type="Gene3D" id="3.40.50.300">
    <property type="entry name" value="P-loop containing nucleotide triphosphate hydrolases"/>
    <property type="match status" value="2"/>
</dbReference>
<evidence type="ECO:0000259" key="8">
    <source>
        <dbReference type="PROSITE" id="PS51192"/>
    </source>
</evidence>
<dbReference type="EMBL" id="JAFBBU010000001">
    <property type="protein sequence ID" value="MBM7473507.1"/>
    <property type="molecule type" value="Genomic_DNA"/>
</dbReference>
<feature type="domain" description="Helicase ATP-binding" evidence="8">
    <location>
        <begin position="454"/>
        <end position="632"/>
    </location>
</feature>
<dbReference type="PROSITE" id="PS51192">
    <property type="entry name" value="HELICASE_ATP_BIND_1"/>
    <property type="match status" value="1"/>
</dbReference>
<dbReference type="PROSITE" id="PS51194">
    <property type="entry name" value="HELICASE_CTER"/>
    <property type="match status" value="1"/>
</dbReference>
<feature type="domain" description="Helicase C-terminal" evidence="9">
    <location>
        <begin position="643"/>
        <end position="801"/>
    </location>
</feature>